<accession>A0A090AIB0</accession>
<dbReference type="EMBL" id="AP014633">
    <property type="protein sequence ID" value="BAP54540.1"/>
    <property type="molecule type" value="Genomic_DNA"/>
</dbReference>
<sequence>MNHTQDADVIIVGAGIAGSGLACALARYNLRILLLEKRRRLGSIHRGDSLVPKNTALLAKWGILEAFIQAGAEPITHMELHHHRHGRIYRAPLLAGSSPYLVLPHAKIEKTLLEQALATGKVNLVQPAKALNLIHRDQLAIGGIRYQDEQGTHEVYAPIVVGADGHKSIIREQIGVEVDAYHYDHAYFGLEAQRPTHYENAMRVQLHPEGGVLLMPRPDRVGVGMLVAANSSNYWLKLPDAELTQILVSRAPILEGMPLYREGSHVYSLVRSHAKRYWLEGAVIIGDAAHTTNPTAGQGMAMALSDAGALAEQIGPVLAAGETTLTNALTQYGQQQWSVNQKLVRSSHRLALVYAKRGPFWHRLKTTGIKLLANPLAVSLTRPVIASFLESA</sequence>
<dbReference type="GO" id="GO:0016491">
    <property type="term" value="F:oxidoreductase activity"/>
    <property type="evidence" value="ECO:0007669"/>
    <property type="project" value="UniProtKB-KW"/>
</dbReference>
<dbReference type="STRING" id="40754.THII_0243"/>
<dbReference type="GO" id="GO:0071949">
    <property type="term" value="F:FAD binding"/>
    <property type="evidence" value="ECO:0007669"/>
    <property type="project" value="InterPro"/>
</dbReference>
<feature type="domain" description="FAD-binding" evidence="3">
    <location>
        <begin position="6"/>
        <end position="345"/>
    </location>
</feature>
<dbReference type="HOGENOM" id="CLU_009665_8_3_6"/>
<keyword evidence="2" id="KW-1133">Transmembrane helix</keyword>
<evidence type="ECO:0000256" key="1">
    <source>
        <dbReference type="ARBA" id="ARBA00023002"/>
    </source>
</evidence>
<name>A0A090AIB0_9GAMM</name>
<dbReference type="InterPro" id="IPR036188">
    <property type="entry name" value="FAD/NAD-bd_sf"/>
</dbReference>
<evidence type="ECO:0000313" key="4">
    <source>
        <dbReference type="EMBL" id="BAP54540.1"/>
    </source>
</evidence>
<organism evidence="4 5">
    <name type="scientific">Thioploca ingrica</name>
    <dbReference type="NCBI Taxonomy" id="40754"/>
    <lineage>
        <taxon>Bacteria</taxon>
        <taxon>Pseudomonadati</taxon>
        <taxon>Pseudomonadota</taxon>
        <taxon>Gammaproteobacteria</taxon>
        <taxon>Thiotrichales</taxon>
        <taxon>Thiotrichaceae</taxon>
        <taxon>Thioploca</taxon>
    </lineage>
</organism>
<keyword evidence="5" id="KW-1185">Reference proteome</keyword>
<evidence type="ECO:0000313" key="5">
    <source>
        <dbReference type="Proteomes" id="UP000031623"/>
    </source>
</evidence>
<dbReference type="PANTHER" id="PTHR43476">
    <property type="entry name" value="3-(3-HYDROXY-PHENYL)PROPIONATE/3-HYDROXYCINNAMIC ACID HYDROXYLASE"/>
    <property type="match status" value="1"/>
</dbReference>
<proteinExistence type="predicted"/>
<reference evidence="4 5" key="1">
    <citation type="journal article" date="2014" name="ISME J.">
        <title>Ecophysiology of Thioploca ingrica as revealed by the complete genome sequence supplemented with proteomic evidence.</title>
        <authorList>
            <person name="Kojima H."/>
            <person name="Ogura Y."/>
            <person name="Yamamoto N."/>
            <person name="Togashi T."/>
            <person name="Mori H."/>
            <person name="Watanabe T."/>
            <person name="Nemoto F."/>
            <person name="Kurokawa K."/>
            <person name="Hayashi T."/>
            <person name="Fukui M."/>
        </authorList>
    </citation>
    <scope>NUCLEOTIDE SEQUENCE [LARGE SCALE GENOMIC DNA]</scope>
</reference>
<dbReference type="Gene3D" id="3.50.50.60">
    <property type="entry name" value="FAD/NAD(P)-binding domain"/>
    <property type="match status" value="2"/>
</dbReference>
<dbReference type="Proteomes" id="UP000031623">
    <property type="component" value="Chromosome"/>
</dbReference>
<keyword evidence="1" id="KW-0560">Oxidoreductase</keyword>
<keyword evidence="2" id="KW-0472">Membrane</keyword>
<dbReference type="PRINTS" id="PR00420">
    <property type="entry name" value="RNGMNOXGNASE"/>
</dbReference>
<dbReference type="PANTHER" id="PTHR43476:SF5">
    <property type="entry name" value="FAD-DEPENDENT MONOOXYGENASE"/>
    <property type="match status" value="1"/>
</dbReference>
<feature type="transmembrane region" description="Helical" evidence="2">
    <location>
        <begin position="12"/>
        <end position="30"/>
    </location>
</feature>
<dbReference type="SUPFAM" id="SSF51905">
    <property type="entry name" value="FAD/NAD(P)-binding domain"/>
    <property type="match status" value="1"/>
</dbReference>
<gene>
    <name evidence="4" type="ORF">THII_0243</name>
</gene>
<dbReference type="InterPro" id="IPR002938">
    <property type="entry name" value="FAD-bd"/>
</dbReference>
<evidence type="ECO:0000256" key="2">
    <source>
        <dbReference type="SAM" id="Phobius"/>
    </source>
</evidence>
<dbReference type="InterPro" id="IPR050631">
    <property type="entry name" value="PheA/TfdB_FAD_monoxygenase"/>
</dbReference>
<protein>
    <recommendedName>
        <fullName evidence="3">FAD-binding domain-containing protein</fullName>
    </recommendedName>
</protein>
<dbReference type="OrthoDB" id="9782160at2"/>
<evidence type="ECO:0000259" key="3">
    <source>
        <dbReference type="Pfam" id="PF01494"/>
    </source>
</evidence>
<dbReference type="AlphaFoldDB" id="A0A090AIB0"/>
<dbReference type="KEGG" id="tig:THII_0243"/>
<keyword evidence="2" id="KW-0812">Transmembrane</keyword>
<dbReference type="Pfam" id="PF01494">
    <property type="entry name" value="FAD_binding_3"/>
    <property type="match status" value="1"/>
</dbReference>